<organism evidence="6 7">
    <name type="scientific">Cohnella lupini</name>
    <dbReference type="NCBI Taxonomy" id="1294267"/>
    <lineage>
        <taxon>Bacteria</taxon>
        <taxon>Bacillati</taxon>
        <taxon>Bacillota</taxon>
        <taxon>Bacilli</taxon>
        <taxon>Bacillales</taxon>
        <taxon>Paenibacillaceae</taxon>
        <taxon>Cohnella</taxon>
    </lineage>
</organism>
<accession>A0A3D9I290</accession>
<dbReference type="InterPro" id="IPR003593">
    <property type="entry name" value="AAA+_ATPase"/>
</dbReference>
<dbReference type="EMBL" id="QRDY01000016">
    <property type="protein sequence ID" value="RED55765.1"/>
    <property type="molecule type" value="Genomic_DNA"/>
</dbReference>
<comment type="caution">
    <text evidence="6">The sequence shown here is derived from an EMBL/GenBank/DDBJ whole genome shotgun (WGS) entry which is preliminary data.</text>
</comment>
<evidence type="ECO:0000256" key="4">
    <source>
        <dbReference type="ARBA" id="ARBA00022840"/>
    </source>
</evidence>
<evidence type="ECO:0000313" key="6">
    <source>
        <dbReference type="EMBL" id="RED55765.1"/>
    </source>
</evidence>
<dbReference type="PANTHER" id="PTHR43335">
    <property type="entry name" value="ABC TRANSPORTER, ATP-BINDING PROTEIN"/>
    <property type="match status" value="1"/>
</dbReference>
<dbReference type="InterPro" id="IPR027417">
    <property type="entry name" value="P-loop_NTPase"/>
</dbReference>
<dbReference type="SUPFAM" id="SSF52540">
    <property type="entry name" value="P-loop containing nucleoside triphosphate hydrolases"/>
    <property type="match status" value="1"/>
</dbReference>
<comment type="similarity">
    <text evidence="1">Belongs to the ABC transporter superfamily.</text>
</comment>
<dbReference type="InterPro" id="IPR003439">
    <property type="entry name" value="ABC_transporter-like_ATP-bd"/>
</dbReference>
<dbReference type="Pfam" id="PF00005">
    <property type="entry name" value="ABC_tran"/>
    <property type="match status" value="1"/>
</dbReference>
<dbReference type="SMART" id="SM00382">
    <property type="entry name" value="AAA"/>
    <property type="match status" value="1"/>
</dbReference>
<keyword evidence="7" id="KW-1185">Reference proteome</keyword>
<name>A0A3D9I290_9BACL</name>
<dbReference type="PANTHER" id="PTHR43335:SF4">
    <property type="entry name" value="ABC TRANSPORTER, ATP-BINDING PROTEIN"/>
    <property type="match status" value="1"/>
</dbReference>
<evidence type="ECO:0000259" key="5">
    <source>
        <dbReference type="PROSITE" id="PS50893"/>
    </source>
</evidence>
<keyword evidence="3" id="KW-0547">Nucleotide-binding</keyword>
<gene>
    <name evidence="6" type="ORF">DFP95_11691</name>
</gene>
<dbReference type="Gene3D" id="3.40.50.300">
    <property type="entry name" value="P-loop containing nucleotide triphosphate hydrolases"/>
    <property type="match status" value="1"/>
</dbReference>
<keyword evidence="2" id="KW-0813">Transport</keyword>
<dbReference type="AlphaFoldDB" id="A0A3D9I290"/>
<dbReference type="RefSeq" id="WP_425453311.1">
    <property type="nucleotide sequence ID" value="NZ_QRDY01000016.1"/>
</dbReference>
<evidence type="ECO:0000256" key="3">
    <source>
        <dbReference type="ARBA" id="ARBA00022741"/>
    </source>
</evidence>
<reference evidence="6 7" key="1">
    <citation type="submission" date="2018-07" db="EMBL/GenBank/DDBJ databases">
        <title>Genomic Encyclopedia of Type Strains, Phase III (KMG-III): the genomes of soil and plant-associated and newly described type strains.</title>
        <authorList>
            <person name="Whitman W."/>
        </authorList>
    </citation>
    <scope>NUCLEOTIDE SEQUENCE [LARGE SCALE GENOMIC DNA]</scope>
    <source>
        <strain evidence="6 7">CECT 8236</strain>
    </source>
</reference>
<dbReference type="PROSITE" id="PS50893">
    <property type="entry name" value="ABC_TRANSPORTER_2"/>
    <property type="match status" value="1"/>
</dbReference>
<evidence type="ECO:0000313" key="7">
    <source>
        <dbReference type="Proteomes" id="UP000256869"/>
    </source>
</evidence>
<proteinExistence type="inferred from homology"/>
<protein>
    <submittedName>
        <fullName evidence="6">ABC-2 type transport system ATP-binding protein</fullName>
    </submittedName>
</protein>
<evidence type="ECO:0000256" key="1">
    <source>
        <dbReference type="ARBA" id="ARBA00005417"/>
    </source>
</evidence>
<dbReference type="PROSITE" id="PS00211">
    <property type="entry name" value="ABC_TRANSPORTER_1"/>
    <property type="match status" value="1"/>
</dbReference>
<feature type="domain" description="ABC transporter" evidence="5">
    <location>
        <begin position="9"/>
        <end position="237"/>
    </location>
</feature>
<dbReference type="GO" id="GO:0016887">
    <property type="term" value="F:ATP hydrolysis activity"/>
    <property type="evidence" value="ECO:0007669"/>
    <property type="project" value="InterPro"/>
</dbReference>
<dbReference type="Proteomes" id="UP000256869">
    <property type="component" value="Unassembled WGS sequence"/>
</dbReference>
<keyword evidence="4 6" id="KW-0067">ATP-binding</keyword>
<sequence>MMSTSEPIISLRNVTKRIGRSTIIDDLTFDVPQGEIFGFLGPNGAGKTTTIRMIVGLMTTTNGQILIKGKNIKTEFEQAIQHVGAIVENPEMYKYLTGYLNLVHYARMVPGVTKERIDEVVKLVKLESRIHDKVKKYSLGMRQRLGVAQALLHQPSLLILDEPTNGLDPAGIRELRDYLRQLTRFGGITVIVSSHLLSEMELMCDRVAILQGGKLVDVKPIQYFTQGSGQAQTYRIETQQPELVMAALSRMDGIEEVKLGVEGIVELTTERERIPEILAELMQHSVRIYGVETVRRSLEDGFLELTGGKQIV</sequence>
<evidence type="ECO:0000256" key="2">
    <source>
        <dbReference type="ARBA" id="ARBA00022448"/>
    </source>
</evidence>
<dbReference type="GO" id="GO:0005524">
    <property type="term" value="F:ATP binding"/>
    <property type="evidence" value="ECO:0007669"/>
    <property type="project" value="UniProtKB-KW"/>
</dbReference>
<dbReference type="InterPro" id="IPR017871">
    <property type="entry name" value="ABC_transporter-like_CS"/>
</dbReference>